<dbReference type="InterPro" id="IPR018391">
    <property type="entry name" value="PQQ_b-propeller_rpt"/>
</dbReference>
<dbReference type="SUPFAM" id="SSF50998">
    <property type="entry name" value="Quinoprotein alcohol dehydrogenase-like"/>
    <property type="match status" value="2"/>
</dbReference>
<feature type="domain" description="Pyrrolo-quinoline quinone repeat" evidence="2">
    <location>
        <begin position="207"/>
        <end position="406"/>
    </location>
</feature>
<evidence type="ECO:0000259" key="2">
    <source>
        <dbReference type="Pfam" id="PF13360"/>
    </source>
</evidence>
<keyword evidence="4" id="KW-1185">Reference proteome</keyword>
<dbReference type="EMBL" id="NPMS01000005">
    <property type="protein sequence ID" value="OZU88363.1"/>
    <property type="molecule type" value="Genomic_DNA"/>
</dbReference>
<dbReference type="OrthoDB" id="9794322at2"/>
<feature type="domain" description="Pyrrolo-quinoline quinone repeat" evidence="2">
    <location>
        <begin position="61"/>
        <end position="119"/>
    </location>
</feature>
<keyword evidence="1" id="KW-1133">Transmembrane helix</keyword>
<dbReference type="SMART" id="SM00564">
    <property type="entry name" value="PQQ"/>
    <property type="match status" value="8"/>
</dbReference>
<dbReference type="RefSeq" id="WP_094886102.1">
    <property type="nucleotide sequence ID" value="NZ_NPMS01000005.1"/>
</dbReference>
<feature type="transmembrane region" description="Helical" evidence="1">
    <location>
        <begin position="436"/>
        <end position="456"/>
    </location>
</feature>
<comment type="caution">
    <text evidence="3">The sequence shown here is derived from an EMBL/GenBank/DDBJ whole genome shotgun (WGS) entry which is preliminary data.</text>
</comment>
<dbReference type="InterPro" id="IPR002372">
    <property type="entry name" value="PQQ_rpt_dom"/>
</dbReference>
<dbReference type="Pfam" id="PF13360">
    <property type="entry name" value="PQQ_2"/>
    <property type="match status" value="2"/>
</dbReference>
<dbReference type="Gene3D" id="2.130.10.10">
    <property type="entry name" value="YVTN repeat-like/Quinoprotein amine dehydrogenase"/>
    <property type="match status" value="2"/>
</dbReference>
<dbReference type="PANTHER" id="PTHR34512">
    <property type="entry name" value="CELL SURFACE PROTEIN"/>
    <property type="match status" value="1"/>
</dbReference>
<keyword evidence="1" id="KW-0812">Transmembrane</keyword>
<protein>
    <recommendedName>
        <fullName evidence="2">Pyrrolo-quinoline quinone repeat domain-containing protein</fullName>
    </recommendedName>
</protein>
<dbReference type="PANTHER" id="PTHR34512:SF30">
    <property type="entry name" value="OUTER MEMBRANE PROTEIN ASSEMBLY FACTOR BAMB"/>
    <property type="match status" value="1"/>
</dbReference>
<evidence type="ECO:0000256" key="1">
    <source>
        <dbReference type="SAM" id="Phobius"/>
    </source>
</evidence>
<name>A0A265N8N9_9BACI</name>
<proteinExistence type="predicted"/>
<evidence type="ECO:0000313" key="4">
    <source>
        <dbReference type="Proteomes" id="UP000216498"/>
    </source>
</evidence>
<reference evidence="3 4" key="1">
    <citation type="submission" date="2017-08" db="EMBL/GenBank/DDBJ databases">
        <title>Virgibacillus indicus sp. nov. and Virgibacillus profoundi sp. nov, two moderately halophilic bacteria isolated from marine sediment by using the Microfluidic Streak Plate.</title>
        <authorList>
            <person name="Xu B."/>
            <person name="Hu B."/>
            <person name="Wang J."/>
            <person name="Zhu Y."/>
            <person name="Huang L."/>
            <person name="Du W."/>
            <person name="Huang Y."/>
        </authorList>
    </citation>
    <scope>NUCLEOTIDE SEQUENCE [LARGE SCALE GENOMIC DNA]</scope>
    <source>
        <strain evidence="3 4">IO3-P2-C2</strain>
    </source>
</reference>
<keyword evidence="1" id="KW-0472">Membrane</keyword>
<organism evidence="3 4">
    <name type="scientific">Virgibacillus indicus</name>
    <dbReference type="NCBI Taxonomy" id="2024554"/>
    <lineage>
        <taxon>Bacteria</taxon>
        <taxon>Bacillati</taxon>
        <taxon>Bacillota</taxon>
        <taxon>Bacilli</taxon>
        <taxon>Bacillales</taxon>
        <taxon>Bacillaceae</taxon>
        <taxon>Virgibacillus</taxon>
    </lineage>
</organism>
<dbReference type="InterPro" id="IPR015943">
    <property type="entry name" value="WD40/YVTN_repeat-like_dom_sf"/>
</dbReference>
<accession>A0A265N8N9</accession>
<gene>
    <name evidence="3" type="ORF">CIL03_11985</name>
</gene>
<sequence>MKSKNYFFIVLFILSMSLLIPLIVVAESFGPDEWTQYRMNSDKNAIFNNGSDSLESQTYETADEVRATPVVAGNKLFVGNHNSGDLFAFDVVSGEKLWQNKAPNWIHSEMIYKDGKVFVGFGNRFFQENGIRGTEESGVLALDAETGEIIWKYNTDGEVMPTPAYYDGSLYIATGDKHLYKLDPETGDLLHKAEIGSIISMSAPNITDSTLYVGGGKPVPYTFSAYDLTNDEFKWQTEFPDVFAGLDDVPPAVADGLVVTTALVGDSDDPEHLMYAMDVETGEIQWQTSLGKGEFVKNNKSGAPMIYEGNIYVGSPITKTFYAYDLQTGDKLWEFEDEVMKAPPVAQDGIVYFSNTKGYVHALDAETGEKVGEKKLSGKLAPAGPIIINDTLFVGSQDSNVYAVPLTDFKMPAKQGSESEAAEEDASESEEENSGLGIYIAVGVLVILLIVIWAAMKKRKK</sequence>
<dbReference type="AlphaFoldDB" id="A0A265N8N9"/>
<dbReference type="InterPro" id="IPR011047">
    <property type="entry name" value="Quinoprotein_ADH-like_sf"/>
</dbReference>
<evidence type="ECO:0000313" key="3">
    <source>
        <dbReference type="EMBL" id="OZU88363.1"/>
    </source>
</evidence>
<dbReference type="Proteomes" id="UP000216498">
    <property type="component" value="Unassembled WGS sequence"/>
</dbReference>